<evidence type="ECO:0000256" key="4">
    <source>
        <dbReference type="ARBA" id="ARBA00022741"/>
    </source>
</evidence>
<feature type="binding site" evidence="7">
    <location>
        <position position="180"/>
    </location>
    <ligand>
        <name>ATP</name>
        <dbReference type="ChEBI" id="CHEBI:30616"/>
    </ligand>
</feature>
<evidence type="ECO:0000313" key="11">
    <source>
        <dbReference type="Proteomes" id="UP000887565"/>
    </source>
</evidence>
<dbReference type="FunFam" id="3.30.200.20:FF:000042">
    <property type="entry name" value="Aurora kinase A"/>
    <property type="match status" value="1"/>
</dbReference>
<evidence type="ECO:0000256" key="5">
    <source>
        <dbReference type="ARBA" id="ARBA00022777"/>
    </source>
</evidence>
<comment type="cofactor">
    <cofactor evidence="1">
        <name>Mg(2+)</name>
        <dbReference type="ChEBI" id="CHEBI:18420"/>
    </cofactor>
</comment>
<accession>A0A915KML9</accession>
<feature type="region of interest" description="Disordered" evidence="9">
    <location>
        <begin position="1"/>
        <end position="37"/>
    </location>
</feature>
<dbReference type="GO" id="GO:0004674">
    <property type="term" value="F:protein serine/threonine kinase activity"/>
    <property type="evidence" value="ECO:0007669"/>
    <property type="project" value="UniProtKB-KW"/>
</dbReference>
<dbReference type="Gene3D" id="1.10.510.10">
    <property type="entry name" value="Transferase(Phosphotransferase) domain 1"/>
    <property type="match status" value="1"/>
</dbReference>
<keyword evidence="2 8" id="KW-0723">Serine/threonine-protein kinase</keyword>
<sequence>MGCPLSKSDRCPGSQPEAASSSSSTDENPGAYPTVNNFYGNEQQRKLSCNRRMSAYNSKGACYASNITSPYIEPKMDELLIHSHQRKTPNYQLNQMVNVDNYSTYDNRNDNPYYCSAWNESRASSSVNSVLTRFSKRVKSRNFDQRLLAHYDIKSLIGKGSFSRVVSAQHRATKLPVAIKVVSTKHGDGPLENELRILSQLRHPNVIKLLDVYKTPSRVYMVMQIAMGGELYERIVKCGHYGEQETALTLQMILDGLCYLHRCHIAHRDLKPENLLYLTPARDSPLIITDFGLASQKTTVDDPFMNEPCGTPEYIAPEILARVPYTSKVDVWAVGVLSYILLSGTMPFDDDNRTVMYRNILRGQYYFHYEVSAWEGQTSGISPEQSRNIYFTLTVPTYLTEYPLCDCNEVSTYAILVETSPATKLNYSPFTLKWTGAATPKRTILNVTLFNLNTI</sequence>
<keyword evidence="6 7" id="KW-0067">ATP-binding</keyword>
<dbReference type="PROSITE" id="PS50011">
    <property type="entry name" value="PROTEIN_KINASE_DOM"/>
    <property type="match status" value="1"/>
</dbReference>
<proteinExistence type="inferred from homology"/>
<evidence type="ECO:0000256" key="1">
    <source>
        <dbReference type="ARBA" id="ARBA00001946"/>
    </source>
</evidence>
<dbReference type="SUPFAM" id="SSF56112">
    <property type="entry name" value="Protein kinase-like (PK-like)"/>
    <property type="match status" value="1"/>
</dbReference>
<evidence type="ECO:0000259" key="10">
    <source>
        <dbReference type="PROSITE" id="PS50011"/>
    </source>
</evidence>
<organism evidence="11 12">
    <name type="scientific">Romanomermis culicivorax</name>
    <name type="common">Nematode worm</name>
    <dbReference type="NCBI Taxonomy" id="13658"/>
    <lineage>
        <taxon>Eukaryota</taxon>
        <taxon>Metazoa</taxon>
        <taxon>Ecdysozoa</taxon>
        <taxon>Nematoda</taxon>
        <taxon>Enoplea</taxon>
        <taxon>Dorylaimia</taxon>
        <taxon>Mermithida</taxon>
        <taxon>Mermithoidea</taxon>
        <taxon>Mermithidae</taxon>
        <taxon>Romanomermis</taxon>
    </lineage>
</organism>
<keyword evidence="11" id="KW-1185">Reference proteome</keyword>
<evidence type="ECO:0000256" key="6">
    <source>
        <dbReference type="ARBA" id="ARBA00022840"/>
    </source>
</evidence>
<dbReference type="InterPro" id="IPR000719">
    <property type="entry name" value="Prot_kinase_dom"/>
</dbReference>
<evidence type="ECO:0000256" key="9">
    <source>
        <dbReference type="SAM" id="MobiDB-lite"/>
    </source>
</evidence>
<dbReference type="AlphaFoldDB" id="A0A915KML9"/>
<keyword evidence="4 7" id="KW-0547">Nucleotide-binding</keyword>
<name>A0A915KML9_ROMCU</name>
<dbReference type="SMART" id="SM00220">
    <property type="entry name" value="S_TKc"/>
    <property type="match status" value="1"/>
</dbReference>
<protein>
    <submittedName>
        <fullName evidence="12">Protein kinase domain-containing protein</fullName>
    </submittedName>
</protein>
<evidence type="ECO:0000313" key="12">
    <source>
        <dbReference type="WBParaSite" id="nRc.2.0.1.t40092-RA"/>
    </source>
</evidence>
<dbReference type="PROSITE" id="PS00108">
    <property type="entry name" value="PROTEIN_KINASE_ST"/>
    <property type="match status" value="1"/>
</dbReference>
<dbReference type="InterPro" id="IPR008271">
    <property type="entry name" value="Ser/Thr_kinase_AS"/>
</dbReference>
<dbReference type="InterPro" id="IPR011009">
    <property type="entry name" value="Kinase-like_dom_sf"/>
</dbReference>
<keyword evidence="5" id="KW-0418">Kinase</keyword>
<dbReference type="Pfam" id="PF00069">
    <property type="entry name" value="Pkinase"/>
    <property type="match status" value="1"/>
</dbReference>
<dbReference type="WBParaSite" id="nRc.2.0.1.t40092-RA">
    <property type="protein sequence ID" value="nRc.2.0.1.t40092-RA"/>
    <property type="gene ID" value="nRc.2.0.1.g40092"/>
</dbReference>
<feature type="domain" description="Protein kinase" evidence="10">
    <location>
        <begin position="151"/>
        <end position="455"/>
    </location>
</feature>
<dbReference type="FunFam" id="1.10.510.10:FF:000571">
    <property type="entry name" value="Maternal embryonic leucine zipper kinase"/>
    <property type="match status" value="1"/>
</dbReference>
<evidence type="ECO:0000256" key="8">
    <source>
        <dbReference type="RuleBase" id="RU000304"/>
    </source>
</evidence>
<reference evidence="12" key="1">
    <citation type="submission" date="2022-11" db="UniProtKB">
        <authorList>
            <consortium name="WormBaseParasite"/>
        </authorList>
    </citation>
    <scope>IDENTIFICATION</scope>
</reference>
<evidence type="ECO:0000256" key="2">
    <source>
        <dbReference type="ARBA" id="ARBA00022527"/>
    </source>
</evidence>
<evidence type="ECO:0000256" key="7">
    <source>
        <dbReference type="PROSITE-ProRule" id="PRU10141"/>
    </source>
</evidence>
<dbReference type="InterPro" id="IPR017441">
    <property type="entry name" value="Protein_kinase_ATP_BS"/>
</dbReference>
<dbReference type="PANTHER" id="PTHR24347">
    <property type="entry name" value="SERINE/THREONINE-PROTEIN KINASE"/>
    <property type="match status" value="1"/>
</dbReference>
<evidence type="ECO:0000256" key="3">
    <source>
        <dbReference type="ARBA" id="ARBA00022679"/>
    </source>
</evidence>
<dbReference type="Proteomes" id="UP000887565">
    <property type="component" value="Unplaced"/>
</dbReference>
<comment type="similarity">
    <text evidence="8">Belongs to the protein kinase superfamily.</text>
</comment>
<dbReference type="GO" id="GO:0005524">
    <property type="term" value="F:ATP binding"/>
    <property type="evidence" value="ECO:0007669"/>
    <property type="project" value="UniProtKB-UniRule"/>
</dbReference>
<keyword evidence="3" id="KW-0808">Transferase</keyword>
<dbReference type="PROSITE" id="PS00107">
    <property type="entry name" value="PROTEIN_KINASE_ATP"/>
    <property type="match status" value="1"/>
</dbReference>